<gene>
    <name evidence="1" type="ORF">ABT39_MTgene3798</name>
</gene>
<accession>A0A101M1D2</accession>
<keyword evidence="1" id="KW-0496">Mitochondrion</keyword>
<protein>
    <submittedName>
        <fullName evidence="1">Uncharacterized protein</fullName>
    </submittedName>
</protein>
<name>A0A101M1D2_PICGL</name>
<proteinExistence type="predicted"/>
<comment type="caution">
    <text evidence="1">The sequence shown here is derived from an EMBL/GenBank/DDBJ whole genome shotgun (WGS) entry which is preliminary data.</text>
</comment>
<dbReference type="AlphaFoldDB" id="A0A101M1D2"/>
<sequence length="76" mass="8027">MLPNALCLGLAAGTRPGQVGAMRDLGFVLSQLRKLEQGESSEGKGQTVPERRCLFAHGCKGLAGEPQKASEEVKAF</sequence>
<organism evidence="1">
    <name type="scientific">Picea glauca</name>
    <name type="common">White spruce</name>
    <name type="synonym">Pinus glauca</name>
    <dbReference type="NCBI Taxonomy" id="3330"/>
    <lineage>
        <taxon>Eukaryota</taxon>
        <taxon>Viridiplantae</taxon>
        <taxon>Streptophyta</taxon>
        <taxon>Embryophyta</taxon>
        <taxon>Tracheophyta</taxon>
        <taxon>Spermatophyta</taxon>
        <taxon>Pinopsida</taxon>
        <taxon>Pinidae</taxon>
        <taxon>Conifers I</taxon>
        <taxon>Pinales</taxon>
        <taxon>Pinaceae</taxon>
        <taxon>Picea</taxon>
    </lineage>
</organism>
<geneLocation type="mitochondrion" evidence="1"/>
<reference evidence="1" key="1">
    <citation type="journal article" date="2015" name="Genome Biol. Evol.">
        <title>Organellar Genomes of White Spruce (Picea glauca): Assembly and Annotation.</title>
        <authorList>
            <person name="Jackman S.D."/>
            <person name="Warren R.L."/>
            <person name="Gibb E.A."/>
            <person name="Vandervalk B.P."/>
            <person name="Mohamadi H."/>
            <person name="Chu J."/>
            <person name="Raymond A."/>
            <person name="Pleasance S."/>
            <person name="Coope R."/>
            <person name="Wildung M.R."/>
            <person name="Ritland C.E."/>
            <person name="Bousquet J."/>
            <person name="Jones S.J."/>
            <person name="Bohlmann J."/>
            <person name="Birol I."/>
        </authorList>
    </citation>
    <scope>NUCLEOTIDE SEQUENCE [LARGE SCALE GENOMIC DNA]</scope>
    <source>
        <tissue evidence="1">Flushing bud</tissue>
    </source>
</reference>
<dbReference type="EMBL" id="LKAM01000003">
    <property type="protein sequence ID" value="KUM49249.1"/>
    <property type="molecule type" value="Genomic_DNA"/>
</dbReference>
<evidence type="ECO:0000313" key="1">
    <source>
        <dbReference type="EMBL" id="KUM49249.1"/>
    </source>
</evidence>